<keyword evidence="5 6" id="KW-0560">Oxidoreductase</keyword>
<evidence type="ECO:0000259" key="8">
    <source>
        <dbReference type="Pfam" id="PF16901"/>
    </source>
</evidence>
<name>A0ABQ1IIZ7_9PROT</name>
<dbReference type="SUPFAM" id="SSF51905">
    <property type="entry name" value="FAD/NAD(P)-binding domain"/>
    <property type="match status" value="1"/>
</dbReference>
<dbReference type="InterPro" id="IPR038299">
    <property type="entry name" value="DAO_C_sf"/>
</dbReference>
<comment type="catalytic activity">
    <reaction evidence="6">
        <text>a quinone + sn-glycerol 3-phosphate = dihydroxyacetone phosphate + a quinol</text>
        <dbReference type="Rhea" id="RHEA:18977"/>
        <dbReference type="ChEBI" id="CHEBI:24646"/>
        <dbReference type="ChEBI" id="CHEBI:57597"/>
        <dbReference type="ChEBI" id="CHEBI:57642"/>
        <dbReference type="ChEBI" id="CHEBI:132124"/>
        <dbReference type="EC" id="1.1.5.3"/>
    </reaction>
</comment>
<keyword evidence="10" id="KW-1185">Reference proteome</keyword>
<reference evidence="10" key="1">
    <citation type="journal article" date="2019" name="Int. J. Syst. Evol. Microbiol.">
        <title>The Global Catalogue of Microorganisms (GCM) 10K type strain sequencing project: providing services to taxonomists for standard genome sequencing and annotation.</title>
        <authorList>
            <consortium name="The Broad Institute Genomics Platform"/>
            <consortium name="The Broad Institute Genome Sequencing Center for Infectious Disease"/>
            <person name="Wu L."/>
            <person name="Ma J."/>
        </authorList>
    </citation>
    <scope>NUCLEOTIDE SEQUENCE [LARGE SCALE GENOMIC DNA]</scope>
    <source>
        <strain evidence="10">CGMCC 1.10188</strain>
    </source>
</reference>
<dbReference type="InterPro" id="IPR000447">
    <property type="entry name" value="G3P_DH_FAD-dep"/>
</dbReference>
<dbReference type="PRINTS" id="PR01001">
    <property type="entry name" value="FADG3PDH"/>
</dbReference>
<gene>
    <name evidence="9" type="primary">glpD</name>
    <name evidence="9" type="ORF">GCM10011505_26720</name>
</gene>
<feature type="domain" description="Alpha-glycerophosphate oxidase C-terminal" evidence="8">
    <location>
        <begin position="392"/>
        <end position="490"/>
    </location>
</feature>
<dbReference type="NCBIfam" id="NF008899">
    <property type="entry name" value="PRK12266.1"/>
    <property type="match status" value="1"/>
</dbReference>
<dbReference type="InterPro" id="IPR031656">
    <property type="entry name" value="DAO_C"/>
</dbReference>
<dbReference type="PANTHER" id="PTHR11985:SF15">
    <property type="entry name" value="GLYCEROL-3-PHOSPHATE DEHYDROGENASE, MITOCHONDRIAL"/>
    <property type="match status" value="1"/>
</dbReference>
<evidence type="ECO:0000256" key="6">
    <source>
        <dbReference type="RuleBase" id="RU361217"/>
    </source>
</evidence>
<dbReference type="Pfam" id="PF16901">
    <property type="entry name" value="DAO_C"/>
    <property type="match status" value="1"/>
</dbReference>
<organism evidence="9 10">
    <name type="scientific">Tistrella bauzanensis</name>
    <dbReference type="NCBI Taxonomy" id="657419"/>
    <lineage>
        <taxon>Bacteria</taxon>
        <taxon>Pseudomonadati</taxon>
        <taxon>Pseudomonadota</taxon>
        <taxon>Alphaproteobacteria</taxon>
        <taxon>Geminicoccales</taxon>
        <taxon>Geminicoccaceae</taxon>
        <taxon>Tistrella</taxon>
    </lineage>
</organism>
<dbReference type="Proteomes" id="UP000603352">
    <property type="component" value="Unassembled WGS sequence"/>
</dbReference>
<evidence type="ECO:0000259" key="7">
    <source>
        <dbReference type="Pfam" id="PF01266"/>
    </source>
</evidence>
<comment type="similarity">
    <text evidence="2 6">Belongs to the FAD-dependent glycerol-3-phosphate dehydrogenase family.</text>
</comment>
<dbReference type="Gene3D" id="3.30.9.10">
    <property type="entry name" value="D-Amino Acid Oxidase, subunit A, domain 2"/>
    <property type="match status" value="1"/>
</dbReference>
<dbReference type="Gene3D" id="3.50.50.60">
    <property type="entry name" value="FAD/NAD(P)-binding domain"/>
    <property type="match status" value="1"/>
</dbReference>
<feature type="domain" description="FAD dependent oxidoreductase" evidence="7">
    <location>
        <begin position="7"/>
        <end position="364"/>
    </location>
</feature>
<dbReference type="Gene3D" id="6.10.250.1890">
    <property type="match status" value="1"/>
</dbReference>
<dbReference type="NCBIfam" id="NF009906">
    <property type="entry name" value="PRK13369.1"/>
    <property type="match status" value="1"/>
</dbReference>
<dbReference type="Gene3D" id="1.10.8.870">
    <property type="entry name" value="Alpha-glycerophosphate oxidase, cap domain"/>
    <property type="match status" value="1"/>
</dbReference>
<evidence type="ECO:0000313" key="9">
    <source>
        <dbReference type="EMBL" id="GGB44050.1"/>
    </source>
</evidence>
<evidence type="ECO:0000256" key="3">
    <source>
        <dbReference type="ARBA" id="ARBA00022630"/>
    </source>
</evidence>
<dbReference type="EC" id="1.1.5.3" evidence="6"/>
<dbReference type="SUPFAM" id="SSF54373">
    <property type="entry name" value="FAD-linked reductases, C-terminal domain"/>
    <property type="match status" value="1"/>
</dbReference>
<evidence type="ECO:0000256" key="1">
    <source>
        <dbReference type="ARBA" id="ARBA00001974"/>
    </source>
</evidence>
<dbReference type="Pfam" id="PF01266">
    <property type="entry name" value="DAO"/>
    <property type="match status" value="1"/>
</dbReference>
<evidence type="ECO:0000313" key="10">
    <source>
        <dbReference type="Proteomes" id="UP000603352"/>
    </source>
</evidence>
<comment type="cofactor">
    <cofactor evidence="1 6">
        <name>FAD</name>
        <dbReference type="ChEBI" id="CHEBI:57692"/>
    </cofactor>
</comment>
<keyword evidence="3 6" id="KW-0285">Flavoprotein</keyword>
<proteinExistence type="inferred from homology"/>
<sequence>MAEHVHDLVVIGGGVNGCGVARDAAGRGYDVVLVEKGDLAGATSQASTKLIHGGLRYLEHYEFRLVREALRERAVLLDLAPHIIWPLRFVLPHNQGQRPRWMIRAGLFIYDHLAGGNGGRRRLPGTRTLDLGRDPAGRPLKDDFRRAFEYSDAWVDDARLVVLNAIDAHDRGAEIRTRTELVAAERGRDLWTLRLRDTETGVTAILKARAVVNAAGPWVADALVERLHVKTPERVRLVRGSHIVVKRLFDHDRAYIFQNPDGRIAFAIPYEDDFTLIGTTDADHQGDPGQVAITPAEIDYLCAAVSAYFKRPVTPDMVVWSYSGVRPLYDDGASKAQEATRDYVLSVDTAGAPVISVFGGKITTFRRLAEGVMERLLRLLPPSAGTGMAAWTADAPLPGSVLPAGGTAALAAALAETHPVLDARTRLRLARSYGGRVWQAVGDAATDPAALGVGFGAGLHAREVAFLMDQEWARTAEDVLWRRTKLGLRIDTAGADRLAAWMRARSAGRLAA</sequence>
<protein>
    <recommendedName>
        <fullName evidence="6">Glycerol-3-phosphate dehydrogenase</fullName>
        <ecNumber evidence="6">1.1.5.3</ecNumber>
    </recommendedName>
</protein>
<keyword evidence="4" id="KW-0274">FAD</keyword>
<dbReference type="PANTHER" id="PTHR11985">
    <property type="entry name" value="GLYCEROL-3-PHOSPHATE DEHYDROGENASE"/>
    <property type="match status" value="1"/>
</dbReference>
<dbReference type="InterPro" id="IPR006076">
    <property type="entry name" value="FAD-dep_OxRdtase"/>
</dbReference>
<dbReference type="InterPro" id="IPR036188">
    <property type="entry name" value="FAD/NAD-bd_sf"/>
</dbReference>
<evidence type="ECO:0000256" key="2">
    <source>
        <dbReference type="ARBA" id="ARBA00007330"/>
    </source>
</evidence>
<dbReference type="PROSITE" id="PS00977">
    <property type="entry name" value="FAD_G3PDH_1"/>
    <property type="match status" value="1"/>
</dbReference>
<evidence type="ECO:0000256" key="4">
    <source>
        <dbReference type="ARBA" id="ARBA00022827"/>
    </source>
</evidence>
<evidence type="ECO:0000256" key="5">
    <source>
        <dbReference type="ARBA" id="ARBA00023002"/>
    </source>
</evidence>
<dbReference type="RefSeq" id="WP_188578638.1">
    <property type="nucleotide sequence ID" value="NZ_BMDZ01000030.1"/>
</dbReference>
<accession>A0ABQ1IIZ7</accession>
<comment type="caution">
    <text evidence="9">The sequence shown here is derived from an EMBL/GenBank/DDBJ whole genome shotgun (WGS) entry which is preliminary data.</text>
</comment>
<dbReference type="EMBL" id="BMDZ01000030">
    <property type="protein sequence ID" value="GGB44050.1"/>
    <property type="molecule type" value="Genomic_DNA"/>
</dbReference>